<organism evidence="2 3">
    <name type="scientific">Parapedobacter defluvii</name>
    <dbReference type="NCBI Taxonomy" id="2045106"/>
    <lineage>
        <taxon>Bacteria</taxon>
        <taxon>Pseudomonadati</taxon>
        <taxon>Bacteroidota</taxon>
        <taxon>Sphingobacteriia</taxon>
        <taxon>Sphingobacteriales</taxon>
        <taxon>Sphingobacteriaceae</taxon>
        <taxon>Parapedobacter</taxon>
    </lineage>
</organism>
<proteinExistence type="predicted"/>
<gene>
    <name evidence="2" type="ORF">GCM10011386_45400</name>
</gene>
<protein>
    <recommendedName>
        <fullName evidence="1">SecDF P1 head subdomain domain-containing protein</fullName>
    </recommendedName>
</protein>
<dbReference type="Gene3D" id="3.30.1360.200">
    <property type="match status" value="1"/>
</dbReference>
<comment type="caution">
    <text evidence="2">The sequence shown here is derived from an EMBL/GenBank/DDBJ whole genome shotgun (WGS) entry which is preliminary data.</text>
</comment>
<evidence type="ECO:0000259" key="1">
    <source>
        <dbReference type="Pfam" id="PF22599"/>
    </source>
</evidence>
<evidence type="ECO:0000313" key="2">
    <source>
        <dbReference type="EMBL" id="GGC48130.1"/>
    </source>
</evidence>
<dbReference type="Proteomes" id="UP000597338">
    <property type="component" value="Unassembled WGS sequence"/>
</dbReference>
<keyword evidence="3" id="KW-1185">Reference proteome</keyword>
<evidence type="ECO:0000313" key="3">
    <source>
        <dbReference type="Proteomes" id="UP000597338"/>
    </source>
</evidence>
<sequence length="149" mass="16392">MVIVVILGLLGVSGCGDGNKVDGQLETGWYHVVDSGAGVERKLGDSLTCYLDPQPVVTAAHFKTVKTEALPHDSTHWQVVVQLDGRGRELFAKATEELIGKDLVFVLDDSLWSEPIRVQGKIPNGVMVISKRQFSKEDAEELRGRIDHR</sequence>
<accession>A0ABQ1MZJ8</accession>
<feature type="domain" description="SecDF P1 head subdomain" evidence="1">
    <location>
        <begin position="48"/>
        <end position="142"/>
    </location>
</feature>
<name>A0ABQ1MZJ8_9SPHI</name>
<reference evidence="3" key="1">
    <citation type="journal article" date="2019" name="Int. J. Syst. Evol. Microbiol.">
        <title>The Global Catalogue of Microorganisms (GCM) 10K type strain sequencing project: providing services to taxonomists for standard genome sequencing and annotation.</title>
        <authorList>
            <consortium name="The Broad Institute Genomics Platform"/>
            <consortium name="The Broad Institute Genome Sequencing Center for Infectious Disease"/>
            <person name="Wu L."/>
            <person name="Ma J."/>
        </authorList>
    </citation>
    <scope>NUCLEOTIDE SEQUENCE [LARGE SCALE GENOMIC DNA]</scope>
    <source>
        <strain evidence="3">CGMCC 1.15342</strain>
    </source>
</reference>
<dbReference type="Pfam" id="PF22599">
    <property type="entry name" value="SecDF_P1_head"/>
    <property type="match status" value="1"/>
</dbReference>
<dbReference type="InterPro" id="IPR054384">
    <property type="entry name" value="SecDF_P1_head"/>
</dbReference>
<dbReference type="EMBL" id="BMIK01000029">
    <property type="protein sequence ID" value="GGC48130.1"/>
    <property type="molecule type" value="Genomic_DNA"/>
</dbReference>